<dbReference type="EMBL" id="GBRH01244458">
    <property type="protein sequence ID" value="JAD53437.1"/>
    <property type="molecule type" value="Transcribed_RNA"/>
</dbReference>
<protein>
    <submittedName>
        <fullName evidence="1">Uncharacterized protein</fullName>
    </submittedName>
</protein>
<accession>A0A0A9B285</accession>
<dbReference type="AlphaFoldDB" id="A0A0A9B285"/>
<organism evidence="1">
    <name type="scientific">Arundo donax</name>
    <name type="common">Giant reed</name>
    <name type="synonym">Donax arundinaceus</name>
    <dbReference type="NCBI Taxonomy" id="35708"/>
    <lineage>
        <taxon>Eukaryota</taxon>
        <taxon>Viridiplantae</taxon>
        <taxon>Streptophyta</taxon>
        <taxon>Embryophyta</taxon>
        <taxon>Tracheophyta</taxon>
        <taxon>Spermatophyta</taxon>
        <taxon>Magnoliopsida</taxon>
        <taxon>Liliopsida</taxon>
        <taxon>Poales</taxon>
        <taxon>Poaceae</taxon>
        <taxon>PACMAD clade</taxon>
        <taxon>Arundinoideae</taxon>
        <taxon>Arundineae</taxon>
        <taxon>Arundo</taxon>
    </lineage>
</organism>
<evidence type="ECO:0000313" key="1">
    <source>
        <dbReference type="EMBL" id="JAD53437.1"/>
    </source>
</evidence>
<sequence>MSSCTVSVVSMPRPASSTRFLASSKL</sequence>
<proteinExistence type="predicted"/>
<name>A0A0A9B285_ARUDO</name>
<reference evidence="1" key="1">
    <citation type="submission" date="2014-09" db="EMBL/GenBank/DDBJ databases">
        <authorList>
            <person name="Magalhaes I.L.F."/>
            <person name="Oliveira U."/>
            <person name="Santos F.R."/>
            <person name="Vidigal T.H.D.A."/>
            <person name="Brescovit A.D."/>
            <person name="Santos A.J."/>
        </authorList>
    </citation>
    <scope>NUCLEOTIDE SEQUENCE</scope>
    <source>
        <tissue evidence="1">Shoot tissue taken approximately 20 cm above the soil surface</tissue>
    </source>
</reference>
<reference evidence="1" key="2">
    <citation type="journal article" date="2015" name="Data Brief">
        <title>Shoot transcriptome of the giant reed, Arundo donax.</title>
        <authorList>
            <person name="Barrero R.A."/>
            <person name="Guerrero F.D."/>
            <person name="Moolhuijzen P."/>
            <person name="Goolsby J.A."/>
            <person name="Tidwell J."/>
            <person name="Bellgard S.E."/>
            <person name="Bellgard M.I."/>
        </authorList>
    </citation>
    <scope>NUCLEOTIDE SEQUENCE</scope>
    <source>
        <tissue evidence="1">Shoot tissue taken approximately 20 cm above the soil surface</tissue>
    </source>
</reference>